<gene>
    <name evidence="2" type="ordered locus">Odosp_2990</name>
</gene>
<sequence length="72" mass="8190">MKKKWGIIDYLVIATIIIILLATSWTEKGKWILSSVLIISLTSTFLTNKTIKIIIAILLLITLIITLYFNLI</sequence>
<evidence type="ECO:0000256" key="1">
    <source>
        <dbReference type="SAM" id="Phobius"/>
    </source>
</evidence>
<name>F9Z6K1_ODOSD</name>
<feature type="transmembrane region" description="Helical" evidence="1">
    <location>
        <begin position="53"/>
        <end position="71"/>
    </location>
</feature>
<evidence type="ECO:0000313" key="2">
    <source>
        <dbReference type="EMBL" id="ADY33958.1"/>
    </source>
</evidence>
<organism evidence="2 3">
    <name type="scientific">Odoribacter splanchnicus (strain ATCC 29572 / DSM 20712 / CIP 104287 / JCM 15291 / NCTC 10825 / 1651/6)</name>
    <name type="common">Bacteroides splanchnicus</name>
    <dbReference type="NCBI Taxonomy" id="709991"/>
    <lineage>
        <taxon>Bacteria</taxon>
        <taxon>Pseudomonadati</taxon>
        <taxon>Bacteroidota</taxon>
        <taxon>Bacteroidia</taxon>
        <taxon>Bacteroidales</taxon>
        <taxon>Odoribacteraceae</taxon>
        <taxon>Odoribacter</taxon>
    </lineage>
</organism>
<dbReference type="EMBL" id="CP002544">
    <property type="protein sequence ID" value="ADY33958.1"/>
    <property type="molecule type" value="Genomic_DNA"/>
</dbReference>
<dbReference type="Proteomes" id="UP000006657">
    <property type="component" value="Chromosome"/>
</dbReference>
<dbReference type="AlphaFoldDB" id="F9Z6K1"/>
<dbReference type="HOGENOM" id="CLU_2718378_0_0_10"/>
<evidence type="ECO:0000313" key="3">
    <source>
        <dbReference type="Proteomes" id="UP000006657"/>
    </source>
</evidence>
<keyword evidence="1" id="KW-1133">Transmembrane helix</keyword>
<dbReference type="KEGG" id="osp:Odosp_2990"/>
<keyword evidence="1" id="KW-0472">Membrane</keyword>
<protein>
    <submittedName>
        <fullName evidence="2">Uncharacterized protein</fullName>
    </submittedName>
</protein>
<keyword evidence="1" id="KW-0812">Transmembrane</keyword>
<accession>F9Z6K1</accession>
<reference evidence="2 3" key="1">
    <citation type="journal article" date="2011" name="Stand. Genomic Sci.">
        <title>Complete genome sequence of Odoribacter splanchnicus type strain (1651/6).</title>
        <authorList>
            <consortium name="US DOE Joint Genome Institute (JGI-PGF)"/>
            <person name="Goker M."/>
            <person name="Gronow S."/>
            <person name="Zeytun A."/>
            <person name="Nolan M."/>
            <person name="Lucas S."/>
            <person name="Lapidus A."/>
            <person name="Hammon N."/>
            <person name="Deshpande S."/>
            <person name="Cheng J.F."/>
            <person name="Pitluck S."/>
            <person name="Liolios K."/>
            <person name="Pagani I."/>
            <person name="Ivanova N."/>
            <person name="Mavromatis K."/>
            <person name="Ovchinikova G."/>
            <person name="Pati A."/>
            <person name="Tapia R."/>
            <person name="Han C."/>
            <person name="Goodwin L."/>
            <person name="Chen A."/>
            <person name="Palaniappan K."/>
            <person name="Land M."/>
            <person name="Hauser L."/>
            <person name="Jeffries C.D."/>
            <person name="Brambilla E.M."/>
            <person name="Rohde M."/>
            <person name="Detter J.C."/>
            <person name="Woyke T."/>
            <person name="Bristow J."/>
            <person name="Markowitz V."/>
            <person name="Hugenholtz P."/>
            <person name="Eisen J.A."/>
            <person name="Kyrpides N.C."/>
            <person name="Klenk H.P."/>
        </authorList>
    </citation>
    <scope>NUCLEOTIDE SEQUENCE [LARGE SCALE GENOMIC DNA]</scope>
    <source>
        <strain evidence="3">ATCC 29572 / DSM 20712 / JCM 15291 / NCTC 10825 / 1651/6</strain>
    </source>
</reference>
<dbReference type="PaxDb" id="709991-Odosp_2990"/>
<proteinExistence type="predicted"/>
<keyword evidence="3" id="KW-1185">Reference proteome</keyword>
<feature type="transmembrane region" description="Helical" evidence="1">
    <location>
        <begin position="7"/>
        <end position="25"/>
    </location>
</feature>